<dbReference type="NCBIfam" id="NF041568">
    <property type="entry name" value="Jag_EloR"/>
    <property type="match status" value="1"/>
</dbReference>
<dbReference type="SUPFAM" id="SSF82708">
    <property type="entry name" value="R3H domain"/>
    <property type="match status" value="1"/>
</dbReference>
<evidence type="ECO:0000259" key="8">
    <source>
        <dbReference type="PROSITE" id="PS51061"/>
    </source>
</evidence>
<keyword evidence="5 6" id="KW-0961">Cell wall biogenesis/degradation</keyword>
<reference evidence="9 10" key="1">
    <citation type="submission" date="2011-09" db="EMBL/GenBank/DDBJ databases">
        <authorList>
            <consortium name="US DOE Joint Genome Institute (JGI-PGF)"/>
            <person name="Lucas S."/>
            <person name="Han J."/>
            <person name="Lapidus A."/>
            <person name="Cheng J.-F."/>
            <person name="Goodwin L."/>
            <person name="Pitluck S."/>
            <person name="Peters L."/>
            <person name="Land M.L."/>
            <person name="Hauser L."/>
            <person name="Orellana R."/>
            <person name="Lovley D."/>
            <person name="Woyke T.J."/>
        </authorList>
    </citation>
    <scope>NUCLEOTIDE SEQUENCE [LARGE SCALE GENOMIC DNA]</scope>
    <source>
        <strain evidence="9 10">2ac9</strain>
    </source>
</reference>
<dbReference type="GO" id="GO:0005737">
    <property type="term" value="C:cytoplasm"/>
    <property type="evidence" value="ECO:0007669"/>
    <property type="project" value="UniProtKB-SubCell"/>
</dbReference>
<dbReference type="InterPro" id="IPR015946">
    <property type="entry name" value="KH_dom-like_a/b"/>
</dbReference>
<organism evidence="9 10">
    <name type="scientific">Desulfobacter postgatei 2ac9</name>
    <dbReference type="NCBI Taxonomy" id="879212"/>
    <lineage>
        <taxon>Bacteria</taxon>
        <taxon>Pseudomonadati</taxon>
        <taxon>Thermodesulfobacteriota</taxon>
        <taxon>Desulfobacteria</taxon>
        <taxon>Desulfobacterales</taxon>
        <taxon>Desulfobacteraceae</taxon>
        <taxon>Desulfobacter</taxon>
    </lineage>
</organism>
<protein>
    <recommendedName>
        <fullName evidence="6">RNA-binding protein KhpB</fullName>
    </recommendedName>
    <alternativeName>
        <fullName evidence="6">RNA-binding protein EloR</fullName>
    </alternativeName>
</protein>
<feature type="compositionally biased region" description="Basic and acidic residues" evidence="7">
    <location>
        <begin position="105"/>
        <end position="123"/>
    </location>
</feature>
<dbReference type="GO" id="GO:0008360">
    <property type="term" value="P:regulation of cell shape"/>
    <property type="evidence" value="ECO:0007669"/>
    <property type="project" value="UniProtKB-KW"/>
</dbReference>
<dbReference type="EMBL" id="CM001488">
    <property type="protein sequence ID" value="EIM62273.1"/>
    <property type="molecule type" value="Genomic_DNA"/>
</dbReference>
<sequence>MNQPLEFTGKNVTSAVEAACRQLNIPKKELKYNVISTGTTGIFGIVGRKDARIRVTVPTQKVQPSKEDKEGILSIVDEAFGQSDPKPKPKQSPPATQKPASKPKPLKEKEPQETPESLDKEIQNPENEPLLEDTESLLEDDQLLFEDDEPLLEDDEDTGRWDASPTPRPEKPDKEELPPEPVSQASIDLGVKTVQKMVDLITEDAHVEGITEENKLTLQISGGNTGILIGRKGQTLDAMQFLADKIINRQSEARVRVKVDIEGYMETRKANLKHLALKMAEKAKKTGRPATINQMSAQDRRIVHLALKEDAQVRTQSMGDGYYRRLVIFPKKRNSYRGKKRFKK</sequence>
<keyword evidence="3 6" id="KW-0133">Cell shape</keyword>
<dbReference type="GO" id="GO:0009252">
    <property type="term" value="P:peptidoglycan biosynthetic process"/>
    <property type="evidence" value="ECO:0007669"/>
    <property type="project" value="UniProtKB-UniRule"/>
</dbReference>
<keyword evidence="10" id="KW-1185">Reference proteome</keyword>
<evidence type="ECO:0000313" key="9">
    <source>
        <dbReference type="EMBL" id="EIM62273.1"/>
    </source>
</evidence>
<comment type="similarity">
    <text evidence="6">Belongs to the KhpB RNA-binding protein family.</text>
</comment>
<comment type="domain">
    <text evidence="6">Has an N-terminal Jag-N domain and 2 RNA-binding domains (KH and R3H).</text>
</comment>
<keyword evidence="1 6" id="KW-0963">Cytoplasm</keyword>
<dbReference type="Gene3D" id="3.30.1370.50">
    <property type="entry name" value="R3H-like domain"/>
    <property type="match status" value="1"/>
</dbReference>
<feature type="region of interest" description="Disordered" evidence="7">
    <location>
        <begin position="150"/>
        <end position="185"/>
    </location>
</feature>
<keyword evidence="4 6" id="KW-0143">Chaperone</keyword>
<comment type="subunit">
    <text evidence="6">Forms a complex with KhpA.</text>
</comment>
<comment type="function">
    <text evidence="6">A probable RNA chaperone. Forms a complex with KhpA which binds to cellular RNA and controls its expression. Plays a role in peptidoglycan (PG) homeostasis and cell length regulation.</text>
</comment>
<dbReference type="HOGENOM" id="CLU_042512_0_0_7"/>
<dbReference type="SMART" id="SM00393">
    <property type="entry name" value="R3H"/>
    <property type="match status" value="1"/>
</dbReference>
<evidence type="ECO:0000256" key="2">
    <source>
        <dbReference type="ARBA" id="ARBA00022884"/>
    </source>
</evidence>
<dbReference type="InterPro" id="IPR032782">
    <property type="entry name" value="KhpB_N"/>
</dbReference>
<dbReference type="CDD" id="cd02414">
    <property type="entry name" value="KH-II_Jag"/>
    <property type="match status" value="1"/>
</dbReference>
<dbReference type="HAMAP" id="MF_00867">
    <property type="entry name" value="KhpB"/>
    <property type="match status" value="1"/>
</dbReference>
<dbReference type="Pfam" id="PF01424">
    <property type="entry name" value="R3H"/>
    <property type="match status" value="1"/>
</dbReference>
<evidence type="ECO:0000256" key="6">
    <source>
        <dbReference type="HAMAP-Rule" id="MF_00867"/>
    </source>
</evidence>
<dbReference type="InterPro" id="IPR038247">
    <property type="entry name" value="Jag_N_dom_sf"/>
</dbReference>
<dbReference type="CDD" id="cd02644">
    <property type="entry name" value="R3H_jag"/>
    <property type="match status" value="1"/>
</dbReference>
<evidence type="ECO:0000256" key="1">
    <source>
        <dbReference type="ARBA" id="ARBA00022490"/>
    </source>
</evidence>
<accession>I5AYG0</accession>
<feature type="region of interest" description="Disordered" evidence="7">
    <location>
        <begin position="59"/>
        <end position="126"/>
    </location>
</feature>
<gene>
    <name evidence="6" type="primary">khpB</name>
    <name evidence="6" type="synonym">eloR</name>
    <name evidence="9" type="ORF">DespoDRAFT_00234</name>
</gene>
<dbReference type="GO" id="GO:0003723">
    <property type="term" value="F:RNA binding"/>
    <property type="evidence" value="ECO:0007669"/>
    <property type="project" value="UniProtKB-UniRule"/>
</dbReference>
<keyword evidence="2 6" id="KW-0694">RNA-binding</keyword>
<dbReference type="eggNOG" id="COG1847">
    <property type="taxonomic scope" value="Bacteria"/>
</dbReference>
<dbReference type="PROSITE" id="PS51061">
    <property type="entry name" value="R3H"/>
    <property type="match status" value="1"/>
</dbReference>
<feature type="domain" description="R3H" evidence="8">
    <location>
        <begin position="266"/>
        <end position="332"/>
    </location>
</feature>
<dbReference type="InterPro" id="IPR036867">
    <property type="entry name" value="R3H_dom_sf"/>
</dbReference>
<dbReference type="Gene3D" id="3.30.300.20">
    <property type="match status" value="1"/>
</dbReference>
<name>I5AYG0_9BACT</name>
<evidence type="ECO:0000313" key="10">
    <source>
        <dbReference type="Proteomes" id="UP000005778"/>
    </source>
</evidence>
<dbReference type="AlphaFoldDB" id="I5AYG0"/>
<comment type="subcellular location">
    <subcellularLocation>
        <location evidence="6">Cytoplasm</location>
    </subcellularLocation>
</comment>
<dbReference type="STRING" id="879212.DespoDRAFT_00234"/>
<feature type="region of interest" description="Jag_N domain" evidence="6">
    <location>
        <begin position="6"/>
        <end position="56"/>
    </location>
</feature>
<dbReference type="Pfam" id="PF14804">
    <property type="entry name" value="Jag_N"/>
    <property type="match status" value="1"/>
</dbReference>
<dbReference type="InterPro" id="IPR039247">
    <property type="entry name" value="KhpB"/>
</dbReference>
<dbReference type="InterPro" id="IPR034079">
    <property type="entry name" value="R3H_KhpB"/>
</dbReference>
<dbReference type="SMART" id="SM01245">
    <property type="entry name" value="Jag_N"/>
    <property type="match status" value="1"/>
</dbReference>
<dbReference type="PANTHER" id="PTHR35800">
    <property type="entry name" value="PROTEIN JAG"/>
    <property type="match status" value="1"/>
</dbReference>
<reference evidence="9 10" key="2">
    <citation type="submission" date="2012-02" db="EMBL/GenBank/DDBJ databases">
        <title>Improved High-Quality Draft sequence of Desulfobacter postgatei 2ac9.</title>
        <authorList>
            <consortium name="US DOE Joint Genome Institute"/>
            <person name="Lucas S."/>
            <person name="Han J."/>
            <person name="Lapidus A."/>
            <person name="Cheng J.-F."/>
            <person name="Goodwin L."/>
            <person name="Pitluck S."/>
            <person name="Peters L."/>
            <person name="Ovchinnikova G."/>
            <person name="Held B."/>
            <person name="Detter J.C."/>
            <person name="Han C."/>
            <person name="Tapia R."/>
            <person name="Land M."/>
            <person name="Hauser L."/>
            <person name="Kyrpides N."/>
            <person name="Ivanova N."/>
            <person name="Pagani I."/>
            <person name="Orellana R."/>
            <person name="Lovley D."/>
            <person name="Woyke T."/>
        </authorList>
    </citation>
    <scope>NUCLEOTIDE SEQUENCE [LARGE SCALE GENOMIC DNA]</scope>
    <source>
        <strain evidence="9 10">2ac9</strain>
    </source>
</reference>
<dbReference type="OrthoDB" id="9794483at2"/>
<dbReference type="InterPro" id="IPR001374">
    <property type="entry name" value="R3H_dom"/>
</dbReference>
<proteinExistence type="inferred from homology"/>
<evidence type="ECO:0000256" key="5">
    <source>
        <dbReference type="ARBA" id="ARBA00023316"/>
    </source>
</evidence>
<dbReference type="Pfam" id="PF13083">
    <property type="entry name" value="KH_KhpA-B"/>
    <property type="match status" value="1"/>
</dbReference>
<dbReference type="RefSeq" id="WP_004070711.1">
    <property type="nucleotide sequence ID" value="NZ_CM001488.1"/>
</dbReference>
<evidence type="ECO:0000256" key="3">
    <source>
        <dbReference type="ARBA" id="ARBA00022960"/>
    </source>
</evidence>
<dbReference type="InterPro" id="IPR038008">
    <property type="entry name" value="Jag_KH"/>
</dbReference>
<dbReference type="PANTHER" id="PTHR35800:SF1">
    <property type="entry name" value="RNA-BINDING PROTEIN KHPB"/>
    <property type="match status" value="1"/>
</dbReference>
<dbReference type="Gene3D" id="3.30.30.80">
    <property type="entry name" value="probable RNA-binding protein from clostridium symbiosum atcc 14940"/>
    <property type="match status" value="1"/>
</dbReference>
<dbReference type="GO" id="GO:0071555">
    <property type="term" value="P:cell wall organization"/>
    <property type="evidence" value="ECO:0007669"/>
    <property type="project" value="UniProtKB-KW"/>
</dbReference>
<feature type="compositionally biased region" description="Basic and acidic residues" evidence="7">
    <location>
        <begin position="168"/>
        <end position="177"/>
    </location>
</feature>
<evidence type="ECO:0000256" key="7">
    <source>
        <dbReference type="SAM" id="MobiDB-lite"/>
    </source>
</evidence>
<dbReference type="Proteomes" id="UP000005778">
    <property type="component" value="Chromosome"/>
</dbReference>
<evidence type="ECO:0000256" key="4">
    <source>
        <dbReference type="ARBA" id="ARBA00023186"/>
    </source>
</evidence>